<dbReference type="InterPro" id="IPR001343">
    <property type="entry name" value="Hemolysn_Ca-bd"/>
</dbReference>
<dbReference type="SUPFAM" id="SSF51120">
    <property type="entry name" value="beta-Roll"/>
    <property type="match status" value="3"/>
</dbReference>
<evidence type="ECO:0000256" key="1">
    <source>
        <dbReference type="ARBA" id="ARBA00022837"/>
    </source>
</evidence>
<accession>A0A0N0IBD4</accession>
<keyword evidence="2" id="KW-0812">Transmembrane</keyword>
<dbReference type="InterPro" id="IPR011049">
    <property type="entry name" value="Serralysin-like_metalloprot_C"/>
</dbReference>
<name>A0A0N0IBD4_9GAMM</name>
<sequence length="2459" mass="276299">MEKTKFNQLDILDSHNFTKIINELFAFGDKKQLKEYKEGVCYGLSANFLKHEVNNNGSEYLSYINKLQSIINSKKNVFKSKLERAYHKKEKQQAEQLLKNIIIDITEYQKNKNLSLDISEYNDFSHNIQLIAEETFLTNIERIYDYNNKYHPKKDQINFKDYNNKKLDLLKKYYIGITDPDYIKTPEGSEIIEHQAFKILKNNYENRSNDLIEKLKPIDIKNFIMMAENQLTTQVLAASDNITQKYGLIATNNTLNGGNYDYSSRKKLSAFIEQLRTLGPAPDDSYFHFISGNHAMAISIINDTETQQINYKFFDPNTGIKSYNNVDDFSENLTKFIKNNSEFYEFKKLENNDFEFRIREYKKSANNEVIKGVNKINIDDIHHSVINELLTNKKQFSLIKSKKSHLTLDEFIPANLNNSNHQIKITLNQKDNTTVIYTDNLDLRIFPQKILANKKQLTQFNSPLFISKEDGNIYTIDNSSQIKNIDINKIKDILGPPKGTIITSSKNKSIVRKVLNKLGLAEVKFDHITLDKHPAFGHYFMKSNGKLDINKVRAAIYDPLISQKVNSYFNHDGSLKAGQSDQWQTIFNLDLTQSLQQQAIDVQTLLTALGENPNILTNLSDSSIHKLQPLFAKLDGQFDRTTLFTTIIQPEELARLQQRLSNFIGLHHDNFEGNNAPLSHLNLKQALDTSIRWDTRLMAEHAILSATAKEISPDAQVTLFKPIRYQNTETIDPNDPQISLQYAFFLAQDKEHEFYRSLENMSQLQQKQHQGMLSIEESQLLTQYQQFYQSSVNNDNSTENNQSFKHLINSGIAGQAYQIKGKNSPYTVLYQKLGDQHNYRFIDTNGIILTVNQPDFYQAQNDFTQIVTQYMQQQITLENGTTQSRGQLAGFDLSTPDDFSATFKQTKQTVLDDGNLLTRQWNNILTSPLMQPSDNFNVHFGKHDIPFNSLKNLGVTIDGAPLNASHLSRSDWYTNARFDAKKLLSALTILGDNPNSTHLLQILKNQLDGNGIQNIIASGADIPDNAILTKQLTIIQQQIDADGAPVNASTLNELRTLGFKQPRYAKVINRAGQMMAGVGMIATINSLHSMITQLSHPDLTEEQRSELEEFIYISCASAFFNYGDIILQPILLNISYAKASSVFSGASMAGKISILFNLIGIGLDSYQAYKIFTQLETTSDPEMRQDLMVNAGLSISGITISGITLIGVLAGSSVVPMVGLVIGGALLVGGMIYSGIRAVELIESYVDLSLEQKFIEGARAAIGLAPSTDTLIRINQLQYVAAFEEQSRLEEIERFRSSLLPAGFEDYLTVIGKPILQAEKKYYLYKNGSFFGGTYSVFANVNGTGEVYYSSQNAPTFTAAEADFIIRHYDLEMNGQMETVNIPGNNGYTKREAPAPKLIKTGIEDTNEQLIFNSEYSDPTLEAFKQRFSIPIDEVATLPLAEQLAKLVDRELRLLSLQKDYASMDHPDLDDDIAIKILSETVVNDQARIAQLLFAPYRNGTSFNTANGNDIIIGKKTEENGFIAQQGAKYFVGGDKNDLFQLWDTSTNIYSSAGVNLKQKYFDALQGQDTLEICALPDGYNADISLSSQQIIYRQAQGTQTINVGELKNFQNIIVKTPVATDDNLRGNADNNLLDGGAGKDTLFGDDGDDQLVLTEGEAIGGEGNDSYYIQRLSVEHTIKDFHQIKDVFDEDKKTLSQKTMINPKYSPYYGEKIFSHSVIINENTSSDSQVSLAYSLDEIEQVSVSGTDLKIKVGITGGTLEGRSYAHLKSKIELVFKNVYRHTDNGRQPNHQYHLQTRDGFQLTSILKHLTLNSPNEINANIFNISYLQDLDRQKSTINSVNFDQPQQMITINNDRKYNTPAWGIFTPIGMARNFVYTGDDRNNQVTAINRNSLINVSRGQDIYQITPDHFEQNEIIFDFSQVSNLSGTTQYGEQDKVIITLPTENGFQLKMENNTLYLKGPLRQQKLAIRFQNFDQLTANNVLIQDQYNNLFKIQLDTFDSQITPINQLTPTQKDNIKVIAKGDSAENGLIDLRKSKNSQPVVDLSNSGHVFIGGDKDDSISATGGYNALYGGAGNNHLQGGNKSDLLLSLQGNDTLQGQQGNDHYLIDGNGNKSTVYIDDDWGHNRIHLVNFDSSYRVKTATDGTVLHRYTSATGRVVNIKQPTIDKNAQNQVHHYGALTEILPNLDSANLDDFVNHLTVQAKAAKLSPNFNPWRPMDEFSSTLQGREPTLELRTNNINLDLNRETSQRYNVIDLPYGYHRIDDESEHGRVIKGNSLDDNLFVSGGNNLLSGGGDNNNLSAGKDNDLLISNGHDDNLYSGGGKTVFVIDGYSAGRSFIIDPHKKDSIYLIGFNTTPTTRQNSIDGTNEYIYESEHGRKVTISATSLNSKKQAPSIYHHKELPGLVDSNQQQRIDYLVSALATQYLTATESQLASGGPQHTPWDPTMAFEGYIRRAS</sequence>
<feature type="transmembrane region" description="Helical" evidence="2">
    <location>
        <begin position="1187"/>
        <end position="1210"/>
    </location>
</feature>
<gene>
    <name evidence="3" type="ORF">M992_0732</name>
</gene>
<keyword evidence="2" id="KW-0472">Membrane</keyword>
<dbReference type="Pfam" id="PF00353">
    <property type="entry name" value="HemolysinCabind"/>
    <property type="match status" value="3"/>
</dbReference>
<dbReference type="EMBL" id="LGAA01000007">
    <property type="protein sequence ID" value="KPD03812.1"/>
    <property type="molecule type" value="Genomic_DNA"/>
</dbReference>
<dbReference type="RefSeq" id="WP_053907360.1">
    <property type="nucleotide sequence ID" value="NZ_CAWMUS010000007.1"/>
</dbReference>
<proteinExistence type="predicted"/>
<reference evidence="3 4" key="1">
    <citation type="submission" date="2015-07" db="EMBL/GenBank/DDBJ databases">
        <title>ATOL: Assembling a taxonomically balanced genome-scale reconstruction of the evolutionary history of the Enterobacteriaceae.</title>
        <authorList>
            <person name="Plunkett G.III."/>
            <person name="Neeno-Eckwall E.C."/>
            <person name="Glasner J.D."/>
            <person name="Perna N.T."/>
        </authorList>
    </citation>
    <scope>NUCLEOTIDE SEQUENCE [LARGE SCALE GENOMIC DNA]</scope>
    <source>
        <strain evidence="3 4">ATCC 35017</strain>
    </source>
</reference>
<dbReference type="CDD" id="cd20494">
    <property type="entry name" value="C58_RtxA"/>
    <property type="match status" value="1"/>
</dbReference>
<keyword evidence="2" id="KW-1133">Transmembrane helix</keyword>
<protein>
    <submittedName>
        <fullName evidence="3">Putative calcium-binding hemolysin protein</fullName>
    </submittedName>
</protein>
<evidence type="ECO:0000256" key="2">
    <source>
        <dbReference type="SAM" id="Phobius"/>
    </source>
</evidence>
<evidence type="ECO:0000313" key="3">
    <source>
        <dbReference type="EMBL" id="KPD03812.1"/>
    </source>
</evidence>
<dbReference type="Gene3D" id="2.150.10.10">
    <property type="entry name" value="Serralysin-like metalloprotease, C-terminal"/>
    <property type="match status" value="3"/>
</dbReference>
<evidence type="ECO:0000313" key="4">
    <source>
        <dbReference type="Proteomes" id="UP000053226"/>
    </source>
</evidence>
<keyword evidence="4" id="KW-1185">Reference proteome</keyword>
<feature type="transmembrane region" description="Helical" evidence="2">
    <location>
        <begin position="1217"/>
        <end position="1236"/>
    </location>
</feature>
<dbReference type="OrthoDB" id="1550625at2"/>
<dbReference type="Proteomes" id="UP000053226">
    <property type="component" value="Unassembled WGS sequence"/>
</dbReference>
<dbReference type="GO" id="GO:0005509">
    <property type="term" value="F:calcium ion binding"/>
    <property type="evidence" value="ECO:0007669"/>
    <property type="project" value="InterPro"/>
</dbReference>
<keyword evidence="1" id="KW-0106">Calcium</keyword>
<comment type="caution">
    <text evidence="3">The sequence shown here is derived from an EMBL/GenBank/DDBJ whole genome shotgun (WGS) entry which is preliminary data.</text>
</comment>
<organism evidence="3 4">
    <name type="scientific">Moellerella wisconsensis ATCC 35017</name>
    <dbReference type="NCBI Taxonomy" id="1354267"/>
    <lineage>
        <taxon>Bacteria</taxon>
        <taxon>Pseudomonadati</taxon>
        <taxon>Pseudomonadota</taxon>
        <taxon>Gammaproteobacteria</taxon>
        <taxon>Enterobacterales</taxon>
        <taxon>Morganellaceae</taxon>
        <taxon>Moellerella</taxon>
    </lineage>
</organism>